<evidence type="ECO:0000256" key="13">
    <source>
        <dbReference type="RuleBase" id="RU365022"/>
    </source>
</evidence>
<dbReference type="PANTHER" id="PTHR36531:SF6">
    <property type="entry name" value="DNA REPLICATION ATP-DEPENDENT HELICASE_NUCLEASE DNA2"/>
    <property type="match status" value="1"/>
</dbReference>
<comment type="cofactor">
    <cofactor evidence="13">
        <name>iron-sulfur cluster</name>
        <dbReference type="ChEBI" id="CHEBI:30408"/>
    </cofactor>
</comment>
<keyword evidence="8 13" id="KW-0269">Exonuclease</keyword>
<protein>
    <recommendedName>
        <fullName evidence="4 13">CRISPR-associated exonuclease Cas4</fullName>
        <ecNumber evidence="3 13">3.1.12.1</ecNumber>
    </recommendedName>
</protein>
<comment type="caution">
    <text evidence="15">The sequence shown here is derived from an EMBL/GenBank/DDBJ whole genome shotgun (WGS) entry which is preliminary data.</text>
</comment>
<dbReference type="RefSeq" id="WP_036850559.1">
    <property type="nucleotide sequence ID" value="NZ_JQJD01000008.1"/>
</dbReference>
<keyword evidence="6 13" id="KW-0479">Metal-binding</keyword>
<evidence type="ECO:0000256" key="4">
    <source>
        <dbReference type="ARBA" id="ARBA00020049"/>
    </source>
</evidence>
<sequence length="226" mass="26320">MEPLYTDDELIFISNIQHYVFCPRQWYLICVEQIWEENGLTAEGRLLHAKVDEPERSERRGDTIILRSVPLVSYRLGLYGLSDAVELHPVLGEEHPTFVHPKYPGAWQATPIEYKRGRPKRHNADRLQLCAEAICLEEMYGIQIPKGYLFYGEIKRREEVIFDRSLREELSEASRQMHEAFRRKSPIPAVYASRCRSCSLFDQCLPKANQFGSASAYLTKHKLFDL</sequence>
<keyword evidence="5 13" id="KW-0540">Nuclease</keyword>
<evidence type="ECO:0000313" key="15">
    <source>
        <dbReference type="EMBL" id="KGN82742.1"/>
    </source>
</evidence>
<evidence type="ECO:0000256" key="1">
    <source>
        <dbReference type="ARBA" id="ARBA00001966"/>
    </source>
</evidence>
<evidence type="ECO:0000259" key="14">
    <source>
        <dbReference type="Pfam" id="PF01930"/>
    </source>
</evidence>
<accession>A0A0A2EYF0</accession>
<organism evidence="15 16">
    <name type="scientific">Porphyromonas cangingivalis</name>
    <dbReference type="NCBI Taxonomy" id="36874"/>
    <lineage>
        <taxon>Bacteria</taxon>
        <taxon>Pseudomonadati</taxon>
        <taxon>Bacteroidota</taxon>
        <taxon>Bacteroidia</taxon>
        <taxon>Bacteroidales</taxon>
        <taxon>Porphyromonadaceae</taxon>
        <taxon>Porphyromonas</taxon>
    </lineage>
</organism>
<evidence type="ECO:0000256" key="10">
    <source>
        <dbReference type="ARBA" id="ARBA00023014"/>
    </source>
</evidence>
<evidence type="ECO:0000256" key="12">
    <source>
        <dbReference type="ARBA" id="ARBA00023211"/>
    </source>
</evidence>
<keyword evidence="12 13" id="KW-0464">Manganese</keyword>
<comment type="cofactor">
    <cofactor evidence="1">
        <name>[4Fe-4S] cluster</name>
        <dbReference type="ChEBI" id="CHEBI:49883"/>
    </cofactor>
</comment>
<keyword evidence="11 13" id="KW-0051">Antiviral defense</keyword>
<dbReference type="InterPro" id="IPR051827">
    <property type="entry name" value="Cas4_exonuclease"/>
</dbReference>
<dbReference type="Pfam" id="PF01930">
    <property type="entry name" value="Cas_Cas4"/>
    <property type="match status" value="1"/>
</dbReference>
<evidence type="ECO:0000256" key="3">
    <source>
        <dbReference type="ARBA" id="ARBA00012768"/>
    </source>
</evidence>
<evidence type="ECO:0000313" key="16">
    <source>
        <dbReference type="Proteomes" id="UP000030125"/>
    </source>
</evidence>
<evidence type="ECO:0000256" key="8">
    <source>
        <dbReference type="ARBA" id="ARBA00022839"/>
    </source>
</evidence>
<evidence type="ECO:0000256" key="11">
    <source>
        <dbReference type="ARBA" id="ARBA00023118"/>
    </source>
</evidence>
<dbReference type="STRING" id="36874.HQ34_01745"/>
<dbReference type="Proteomes" id="UP000030125">
    <property type="component" value="Unassembled WGS sequence"/>
</dbReference>
<proteinExistence type="inferred from homology"/>
<dbReference type="AlphaFoldDB" id="A0A0A2EYF0"/>
<reference evidence="15 16" key="1">
    <citation type="submission" date="2014-08" db="EMBL/GenBank/DDBJ databases">
        <title>Porphyromonas cangingivalis strain:COT-109_OH1386 Genome sequencing.</title>
        <authorList>
            <person name="Wallis C."/>
            <person name="Deusch O."/>
            <person name="O'Flynn C."/>
            <person name="Davis I."/>
            <person name="Jospin G."/>
            <person name="Darling A.E."/>
            <person name="Coil D.A."/>
            <person name="Alexiev A."/>
            <person name="Horsfall A."/>
            <person name="Kirkwood N."/>
            <person name="Harris S."/>
            <person name="Eisen J.A."/>
        </authorList>
    </citation>
    <scope>NUCLEOTIDE SEQUENCE [LARGE SCALE GENOMIC DNA]</scope>
    <source>
        <strain evidence="16">COT-109 OH1386</strain>
    </source>
</reference>
<name>A0A0A2EYF0_PORCN</name>
<feature type="domain" description="DUF83" evidence="14">
    <location>
        <begin position="109"/>
        <end position="205"/>
    </location>
</feature>
<dbReference type="GO" id="GO:0046872">
    <property type="term" value="F:metal ion binding"/>
    <property type="evidence" value="ECO:0007669"/>
    <property type="project" value="UniProtKB-KW"/>
</dbReference>
<evidence type="ECO:0000256" key="7">
    <source>
        <dbReference type="ARBA" id="ARBA00022801"/>
    </source>
</evidence>
<dbReference type="NCBIfam" id="TIGR00372">
    <property type="entry name" value="cas4"/>
    <property type="match status" value="1"/>
</dbReference>
<keyword evidence="7 13" id="KW-0378">Hydrolase</keyword>
<dbReference type="Gene3D" id="3.90.320.10">
    <property type="match status" value="1"/>
</dbReference>
<comment type="function">
    <text evidence="13">CRISPR (clustered regularly interspaced short palindromic repeat) is an adaptive immune system that provides protection against mobile genetic elements (viruses, transposable elements and conjugative plasmids). CRISPR clusters contain sequences complementary to antecedent mobile elements and target invading nucleic acids. CRISPR clusters are transcribed and processed into CRISPR RNA (crRNA).</text>
</comment>
<dbReference type="GO" id="GO:0051536">
    <property type="term" value="F:iron-sulfur cluster binding"/>
    <property type="evidence" value="ECO:0007669"/>
    <property type="project" value="UniProtKB-KW"/>
</dbReference>
<dbReference type="InterPro" id="IPR013343">
    <property type="entry name" value="CRISPR-assoc_prot_Cas4"/>
</dbReference>
<dbReference type="EMBL" id="JQJD01000008">
    <property type="protein sequence ID" value="KGN82742.1"/>
    <property type="molecule type" value="Genomic_DNA"/>
</dbReference>
<comment type="similarity">
    <text evidence="2 13">Belongs to the CRISPR-associated exonuclease Cas4 family.</text>
</comment>
<gene>
    <name evidence="15" type="ORF">HQ35_01970</name>
</gene>
<evidence type="ECO:0000256" key="2">
    <source>
        <dbReference type="ARBA" id="ARBA00009189"/>
    </source>
</evidence>
<keyword evidence="16" id="KW-1185">Reference proteome</keyword>
<dbReference type="eggNOG" id="COG1468">
    <property type="taxonomic scope" value="Bacteria"/>
</dbReference>
<keyword evidence="10 13" id="KW-0411">Iron-sulfur</keyword>
<dbReference type="InterPro" id="IPR011604">
    <property type="entry name" value="PDDEXK-like_dom_sf"/>
</dbReference>
<dbReference type="OrthoDB" id="9781776at2"/>
<dbReference type="EC" id="3.1.12.1" evidence="3 13"/>
<dbReference type="GO" id="GO:0004527">
    <property type="term" value="F:exonuclease activity"/>
    <property type="evidence" value="ECO:0007669"/>
    <property type="project" value="UniProtKB-KW"/>
</dbReference>
<dbReference type="GO" id="GO:0051607">
    <property type="term" value="P:defense response to virus"/>
    <property type="evidence" value="ECO:0007669"/>
    <property type="project" value="UniProtKB-KW"/>
</dbReference>
<dbReference type="InterPro" id="IPR022765">
    <property type="entry name" value="Dna2/Cas4_DUF83"/>
</dbReference>
<keyword evidence="9 13" id="KW-0408">Iron</keyword>
<comment type="cofactor">
    <cofactor evidence="13">
        <name>Mg(2+)</name>
        <dbReference type="ChEBI" id="CHEBI:18420"/>
    </cofactor>
    <cofactor evidence="13">
        <name>Mn(2+)</name>
        <dbReference type="ChEBI" id="CHEBI:29035"/>
    </cofactor>
    <text evidence="13">Mg(2+) or Mn(2+) required for ssDNA cleavage activity.</text>
</comment>
<evidence type="ECO:0000256" key="5">
    <source>
        <dbReference type="ARBA" id="ARBA00022722"/>
    </source>
</evidence>
<dbReference type="PANTHER" id="PTHR36531">
    <property type="entry name" value="CRISPR-ASSOCIATED EXONUCLEASE CAS4"/>
    <property type="match status" value="1"/>
</dbReference>
<evidence type="ECO:0000256" key="9">
    <source>
        <dbReference type="ARBA" id="ARBA00023004"/>
    </source>
</evidence>
<evidence type="ECO:0000256" key="6">
    <source>
        <dbReference type="ARBA" id="ARBA00022723"/>
    </source>
</evidence>